<dbReference type="InterPro" id="IPR001810">
    <property type="entry name" value="F-box_dom"/>
</dbReference>
<dbReference type="Proteomes" id="UP000800035">
    <property type="component" value="Unassembled WGS sequence"/>
</dbReference>
<dbReference type="PROSITE" id="PS50181">
    <property type="entry name" value="FBOX"/>
    <property type="match status" value="1"/>
</dbReference>
<gene>
    <name evidence="3" type="ORF">CC80DRAFT_124538</name>
</gene>
<feature type="region of interest" description="Disordered" evidence="1">
    <location>
        <begin position="39"/>
        <end position="66"/>
    </location>
</feature>
<dbReference type="SMART" id="SM00256">
    <property type="entry name" value="FBOX"/>
    <property type="match status" value="1"/>
</dbReference>
<accession>A0A6A5TN62</accession>
<dbReference type="EMBL" id="ML976999">
    <property type="protein sequence ID" value="KAF1954323.1"/>
    <property type="molecule type" value="Genomic_DNA"/>
</dbReference>
<dbReference type="AlphaFoldDB" id="A0A6A5TN62"/>
<keyword evidence="4" id="KW-1185">Reference proteome</keyword>
<evidence type="ECO:0000256" key="1">
    <source>
        <dbReference type="SAM" id="MobiDB-lite"/>
    </source>
</evidence>
<feature type="domain" description="F-box" evidence="2">
    <location>
        <begin position="127"/>
        <end position="174"/>
    </location>
</feature>
<dbReference type="Pfam" id="PF12937">
    <property type="entry name" value="F-box-like"/>
    <property type="match status" value="1"/>
</dbReference>
<name>A0A6A5TN62_9PLEO</name>
<sequence>MGPAACMFLFKPPPPVALHFPLLDSRDPRASDEKVINSVWSGEAQERRPHRQGPTLDRNGTEPSGTVKYCSVQHPPDLSNVRKWISSSARKIADLPSRHKRNRAAKKALNIRAQHHHQANHIQSQAQNQLCRLPTELVLEVSSLLDDTDLLALRSTSRRLYDVLYKEPQGWGSERMCPAQRGLWYISRVSWEESIPDPSSLPKLPV</sequence>
<dbReference type="SUPFAM" id="SSF81383">
    <property type="entry name" value="F-box domain"/>
    <property type="match status" value="1"/>
</dbReference>
<organism evidence="3 4">
    <name type="scientific">Byssothecium circinans</name>
    <dbReference type="NCBI Taxonomy" id="147558"/>
    <lineage>
        <taxon>Eukaryota</taxon>
        <taxon>Fungi</taxon>
        <taxon>Dikarya</taxon>
        <taxon>Ascomycota</taxon>
        <taxon>Pezizomycotina</taxon>
        <taxon>Dothideomycetes</taxon>
        <taxon>Pleosporomycetidae</taxon>
        <taxon>Pleosporales</taxon>
        <taxon>Massarineae</taxon>
        <taxon>Massarinaceae</taxon>
        <taxon>Byssothecium</taxon>
    </lineage>
</organism>
<reference evidence="3" key="1">
    <citation type="journal article" date="2020" name="Stud. Mycol.">
        <title>101 Dothideomycetes genomes: a test case for predicting lifestyles and emergence of pathogens.</title>
        <authorList>
            <person name="Haridas S."/>
            <person name="Albert R."/>
            <person name="Binder M."/>
            <person name="Bloem J."/>
            <person name="Labutti K."/>
            <person name="Salamov A."/>
            <person name="Andreopoulos B."/>
            <person name="Baker S."/>
            <person name="Barry K."/>
            <person name="Bills G."/>
            <person name="Bluhm B."/>
            <person name="Cannon C."/>
            <person name="Castanera R."/>
            <person name="Culley D."/>
            <person name="Daum C."/>
            <person name="Ezra D."/>
            <person name="Gonzalez J."/>
            <person name="Henrissat B."/>
            <person name="Kuo A."/>
            <person name="Liang C."/>
            <person name="Lipzen A."/>
            <person name="Lutzoni F."/>
            <person name="Magnuson J."/>
            <person name="Mondo S."/>
            <person name="Nolan M."/>
            <person name="Ohm R."/>
            <person name="Pangilinan J."/>
            <person name="Park H.-J."/>
            <person name="Ramirez L."/>
            <person name="Alfaro M."/>
            <person name="Sun H."/>
            <person name="Tritt A."/>
            <person name="Yoshinaga Y."/>
            <person name="Zwiers L.-H."/>
            <person name="Turgeon B."/>
            <person name="Goodwin S."/>
            <person name="Spatafora J."/>
            <person name="Crous P."/>
            <person name="Grigoriev I."/>
        </authorList>
    </citation>
    <scope>NUCLEOTIDE SEQUENCE</scope>
    <source>
        <strain evidence="3">CBS 675.92</strain>
    </source>
</reference>
<evidence type="ECO:0000313" key="4">
    <source>
        <dbReference type="Proteomes" id="UP000800035"/>
    </source>
</evidence>
<dbReference type="InterPro" id="IPR036047">
    <property type="entry name" value="F-box-like_dom_sf"/>
</dbReference>
<dbReference type="Gene3D" id="1.20.1280.50">
    <property type="match status" value="1"/>
</dbReference>
<evidence type="ECO:0000259" key="2">
    <source>
        <dbReference type="PROSITE" id="PS50181"/>
    </source>
</evidence>
<evidence type="ECO:0000313" key="3">
    <source>
        <dbReference type="EMBL" id="KAF1954323.1"/>
    </source>
</evidence>
<protein>
    <recommendedName>
        <fullName evidence="2">F-box domain-containing protein</fullName>
    </recommendedName>
</protein>
<proteinExistence type="predicted"/>